<comment type="caution">
    <text evidence="13">The sequence shown here is derived from an EMBL/GenBank/DDBJ whole genome shotgun (WGS) entry which is preliminary data.</text>
</comment>
<evidence type="ECO:0000256" key="8">
    <source>
        <dbReference type="ARBA" id="ARBA00093421"/>
    </source>
</evidence>
<comment type="similarity">
    <text evidence="2">Belongs to the PGAP2 family.</text>
</comment>
<evidence type="ECO:0000256" key="10">
    <source>
        <dbReference type="ARBA" id="ARBA00093676"/>
    </source>
</evidence>
<gene>
    <name evidence="13" type="primary">Pgap2</name>
    <name evidence="13" type="ORF">ORIORI_R02744</name>
</gene>
<evidence type="ECO:0000313" key="14">
    <source>
        <dbReference type="Proteomes" id="UP000534407"/>
    </source>
</evidence>
<feature type="non-terminal residue" evidence="13">
    <location>
        <position position="1"/>
    </location>
</feature>
<accession>A0A7L1P4Z5</accession>
<evidence type="ECO:0000256" key="7">
    <source>
        <dbReference type="ARBA" id="ARBA00023136"/>
    </source>
</evidence>
<feature type="transmembrane region" description="Helical" evidence="11">
    <location>
        <begin position="217"/>
        <end position="236"/>
    </location>
</feature>
<evidence type="ECO:0000256" key="3">
    <source>
        <dbReference type="ARBA" id="ARBA00022502"/>
    </source>
</evidence>
<keyword evidence="6" id="KW-0333">Golgi apparatus</keyword>
<sequence>MLQVPLPLDRDGILFRLRFTTLALGTVFCPLFGFLFCVIWSLLFHFRETTATHCGVRECRGKNPHSCRAGAAGVVTDLLCPPGLLSLLLGSFLLLGSYPPSRFHSHFLWDEHEAATCACPHEPVSLQVPNYLPSISAAIGGETPQRYVWRLCIGLHSAPRVLVAVAYWNHYQSCHCPHPRYLRLCHVTLLLNLLENFALLILTYVSSTENYAIHENAFIVFITSALGHMLLTCILWRMTKKHTVSPEVQTLSFLLSVLGAGRGLWRHAGAVCVYFHHNWYCGPGVYTVFAFLEYLVVLSNMAFHMTAFWDFGNKELVVSSLLEDKHF</sequence>
<dbReference type="Pfam" id="PF10277">
    <property type="entry name" value="Frag1"/>
    <property type="match status" value="1"/>
</dbReference>
<feature type="transmembrane region" description="Helical" evidence="11">
    <location>
        <begin position="20"/>
        <end position="43"/>
    </location>
</feature>
<dbReference type="PANTHER" id="PTHR12892:SF11">
    <property type="entry name" value="POST-GPI ATTACHMENT TO PROTEINS FACTOR 2"/>
    <property type="match status" value="1"/>
</dbReference>
<feature type="domain" description="CWH43-like N-terminal" evidence="12">
    <location>
        <begin position="127"/>
        <end position="313"/>
    </location>
</feature>
<dbReference type="PANTHER" id="PTHR12892">
    <property type="entry name" value="FGF RECEPTOR ACTIVATING PROTEIN 1"/>
    <property type="match status" value="1"/>
</dbReference>
<keyword evidence="7 11" id="KW-0472">Membrane</keyword>
<reference evidence="13 14" key="1">
    <citation type="submission" date="2019-09" db="EMBL/GenBank/DDBJ databases">
        <title>Bird 10,000 Genomes (B10K) Project - Family phase.</title>
        <authorList>
            <person name="Zhang G."/>
        </authorList>
    </citation>
    <scope>NUCLEOTIDE SEQUENCE [LARGE SCALE GENOMIC DNA]</scope>
    <source>
        <strain evidence="13">B10K-DU-002-24</strain>
        <tissue evidence="13">Muscle</tissue>
    </source>
</reference>
<evidence type="ECO:0000256" key="6">
    <source>
        <dbReference type="ARBA" id="ARBA00023034"/>
    </source>
</evidence>
<keyword evidence="4 11" id="KW-0812">Transmembrane</keyword>
<dbReference type="GO" id="GO:0006506">
    <property type="term" value="P:GPI anchor biosynthetic process"/>
    <property type="evidence" value="ECO:0007669"/>
    <property type="project" value="UniProtKB-KW"/>
</dbReference>
<comment type="function">
    <text evidence="8">Involved in the fatty acid remodeling steps of GPI-anchor maturation where the unsaturated acyl chain at sn-2 of inositol phosphate is replaced by a saturated stearoyl chain. May catalyze the second step of the fatty acid remodeling, by reacylating a lyso-GPI intermediate at sn-2 of inositol phosphate by a saturated chain. The fatty acid remodeling steps is critical for the integration of GPI-APs into lipid rafts.</text>
</comment>
<organism evidence="13 14">
    <name type="scientific">Oriolus oriolus</name>
    <name type="common">Eurasian golden oriole</name>
    <name type="synonym">Coracias oriolus</name>
    <dbReference type="NCBI Taxonomy" id="181099"/>
    <lineage>
        <taxon>Eukaryota</taxon>
        <taxon>Metazoa</taxon>
        <taxon>Chordata</taxon>
        <taxon>Craniata</taxon>
        <taxon>Vertebrata</taxon>
        <taxon>Euteleostomi</taxon>
        <taxon>Archelosauria</taxon>
        <taxon>Archosauria</taxon>
        <taxon>Dinosauria</taxon>
        <taxon>Saurischia</taxon>
        <taxon>Theropoda</taxon>
        <taxon>Coelurosauria</taxon>
        <taxon>Aves</taxon>
        <taxon>Neognathae</taxon>
        <taxon>Neoaves</taxon>
        <taxon>Telluraves</taxon>
        <taxon>Australaves</taxon>
        <taxon>Passeriformes</taxon>
        <taxon>Corvoidea</taxon>
        <taxon>Corvidae</taxon>
        <taxon>Oriolus</taxon>
    </lineage>
</organism>
<dbReference type="EMBL" id="VXBT01001733">
    <property type="protein sequence ID" value="NXO07382.1"/>
    <property type="molecule type" value="Genomic_DNA"/>
</dbReference>
<feature type="transmembrane region" description="Helical" evidence="11">
    <location>
        <begin position="181"/>
        <end position="205"/>
    </location>
</feature>
<name>A0A7L1P4Z5_ORIOR</name>
<dbReference type="Proteomes" id="UP000534407">
    <property type="component" value="Unassembled WGS sequence"/>
</dbReference>
<dbReference type="GO" id="GO:0005789">
    <property type="term" value="C:endoplasmic reticulum membrane"/>
    <property type="evidence" value="ECO:0007669"/>
    <property type="project" value="TreeGrafter"/>
</dbReference>
<feature type="non-terminal residue" evidence="13">
    <location>
        <position position="327"/>
    </location>
</feature>
<keyword evidence="14" id="KW-1185">Reference proteome</keyword>
<evidence type="ECO:0000256" key="11">
    <source>
        <dbReference type="SAM" id="Phobius"/>
    </source>
</evidence>
<comment type="subcellular location">
    <subcellularLocation>
        <location evidence="1">Golgi apparatus membrane</location>
        <topology evidence="1">Multi-pass membrane protein</topology>
    </subcellularLocation>
</comment>
<evidence type="ECO:0000256" key="9">
    <source>
        <dbReference type="ARBA" id="ARBA00093632"/>
    </source>
</evidence>
<evidence type="ECO:0000313" key="13">
    <source>
        <dbReference type="EMBL" id="NXO07382.1"/>
    </source>
</evidence>
<dbReference type="AlphaFoldDB" id="A0A7L1P4Z5"/>
<keyword evidence="5 11" id="KW-1133">Transmembrane helix</keyword>
<evidence type="ECO:0000259" key="12">
    <source>
        <dbReference type="Pfam" id="PF10277"/>
    </source>
</evidence>
<dbReference type="InterPro" id="IPR039545">
    <property type="entry name" value="PGAP2"/>
</dbReference>
<dbReference type="InterPro" id="IPR019402">
    <property type="entry name" value="CWH43_N"/>
</dbReference>
<dbReference type="GO" id="GO:0000139">
    <property type="term" value="C:Golgi membrane"/>
    <property type="evidence" value="ECO:0007669"/>
    <property type="project" value="UniProtKB-SubCell"/>
</dbReference>
<feature type="transmembrane region" description="Helical" evidence="11">
    <location>
        <begin position="285"/>
        <end position="303"/>
    </location>
</feature>
<evidence type="ECO:0000256" key="1">
    <source>
        <dbReference type="ARBA" id="ARBA00004653"/>
    </source>
</evidence>
<keyword evidence="3" id="KW-0337">GPI-anchor biosynthesis</keyword>
<evidence type="ECO:0000256" key="2">
    <source>
        <dbReference type="ARBA" id="ARBA00007414"/>
    </source>
</evidence>
<evidence type="ECO:0000256" key="4">
    <source>
        <dbReference type="ARBA" id="ARBA00022692"/>
    </source>
</evidence>
<evidence type="ECO:0000256" key="5">
    <source>
        <dbReference type="ARBA" id="ARBA00022989"/>
    </source>
</evidence>
<proteinExistence type="inferred from homology"/>
<protein>
    <recommendedName>
        <fullName evidence="9">Acyltransferase PGAP2</fullName>
    </recommendedName>
    <alternativeName>
        <fullName evidence="10">Post-GPI attachment to proteins factor 2</fullName>
    </alternativeName>
</protein>